<sequence length="90" mass="9908">MPTREELVKLSSSFADQGNLAMSGVHIGGEKFFYLSGTDKVIRCKKGKSGMHSMKTLQTILVAVFEEPIQHPQVANVVESLGDYLISMSY</sequence>
<dbReference type="Proteomes" id="UP000324222">
    <property type="component" value="Unassembled WGS sequence"/>
</dbReference>
<dbReference type="PANTHER" id="PTHR11604:SF0">
    <property type="entry name" value="PROFILIN"/>
    <property type="match status" value="1"/>
</dbReference>
<dbReference type="OrthoDB" id="421374at2759"/>
<keyword evidence="6" id="KW-0206">Cytoskeleton</keyword>
<dbReference type="PANTHER" id="PTHR11604">
    <property type="entry name" value="PROFILIN"/>
    <property type="match status" value="1"/>
</dbReference>
<dbReference type="InterPro" id="IPR005455">
    <property type="entry name" value="PFN_euk"/>
</dbReference>
<dbReference type="InterPro" id="IPR048278">
    <property type="entry name" value="PFN"/>
</dbReference>
<evidence type="ECO:0000256" key="1">
    <source>
        <dbReference type="ARBA" id="ARBA00004245"/>
    </source>
</evidence>
<dbReference type="CDD" id="cd00148">
    <property type="entry name" value="PROF"/>
    <property type="match status" value="1"/>
</dbReference>
<dbReference type="AlphaFoldDB" id="A0A5B7E4X9"/>
<dbReference type="Pfam" id="PF00235">
    <property type="entry name" value="Profilin"/>
    <property type="match status" value="1"/>
</dbReference>
<keyword evidence="5 7" id="KW-0009">Actin-binding</keyword>
<keyword evidence="9" id="KW-1185">Reference proteome</keyword>
<organism evidence="8 9">
    <name type="scientific">Portunus trituberculatus</name>
    <name type="common">Swimming crab</name>
    <name type="synonym">Neptunus trituberculatus</name>
    <dbReference type="NCBI Taxonomy" id="210409"/>
    <lineage>
        <taxon>Eukaryota</taxon>
        <taxon>Metazoa</taxon>
        <taxon>Ecdysozoa</taxon>
        <taxon>Arthropoda</taxon>
        <taxon>Crustacea</taxon>
        <taxon>Multicrustacea</taxon>
        <taxon>Malacostraca</taxon>
        <taxon>Eumalacostraca</taxon>
        <taxon>Eucarida</taxon>
        <taxon>Decapoda</taxon>
        <taxon>Pleocyemata</taxon>
        <taxon>Brachyura</taxon>
        <taxon>Eubrachyura</taxon>
        <taxon>Portunoidea</taxon>
        <taxon>Portunidae</taxon>
        <taxon>Portuninae</taxon>
        <taxon>Portunus</taxon>
    </lineage>
</organism>
<evidence type="ECO:0000313" key="8">
    <source>
        <dbReference type="EMBL" id="MPC28808.1"/>
    </source>
</evidence>
<dbReference type="GO" id="GO:0005856">
    <property type="term" value="C:cytoskeleton"/>
    <property type="evidence" value="ECO:0007669"/>
    <property type="project" value="UniProtKB-SubCell"/>
</dbReference>
<evidence type="ECO:0000256" key="2">
    <source>
        <dbReference type="ARBA" id="ARBA00010058"/>
    </source>
</evidence>
<dbReference type="SUPFAM" id="SSF55770">
    <property type="entry name" value="Profilin (actin-binding protein)"/>
    <property type="match status" value="1"/>
</dbReference>
<comment type="similarity">
    <text evidence="2 7">Belongs to the profilin family.</text>
</comment>
<keyword evidence="4" id="KW-0963">Cytoplasm</keyword>
<dbReference type="Gene3D" id="3.30.450.30">
    <property type="entry name" value="Dynein light chain 2a, cytoplasmic"/>
    <property type="match status" value="1"/>
</dbReference>
<reference evidence="8 9" key="1">
    <citation type="submission" date="2019-05" db="EMBL/GenBank/DDBJ databases">
        <title>Another draft genome of Portunus trituberculatus and its Hox gene families provides insights of decapod evolution.</title>
        <authorList>
            <person name="Jeong J.-H."/>
            <person name="Song I."/>
            <person name="Kim S."/>
            <person name="Choi T."/>
            <person name="Kim D."/>
            <person name="Ryu S."/>
            <person name="Kim W."/>
        </authorList>
    </citation>
    <scope>NUCLEOTIDE SEQUENCE [LARGE SCALE GENOMIC DNA]</scope>
    <source>
        <tissue evidence="8">Muscle</tissue>
    </source>
</reference>
<evidence type="ECO:0000313" key="9">
    <source>
        <dbReference type="Proteomes" id="UP000324222"/>
    </source>
</evidence>
<evidence type="ECO:0000256" key="7">
    <source>
        <dbReference type="RuleBase" id="RU003909"/>
    </source>
</evidence>
<evidence type="ECO:0000256" key="5">
    <source>
        <dbReference type="ARBA" id="ARBA00023203"/>
    </source>
</evidence>
<dbReference type="InterPro" id="IPR036140">
    <property type="entry name" value="PFN_sf"/>
</dbReference>
<dbReference type="PRINTS" id="PR00392">
    <property type="entry name" value="PROFILIN"/>
</dbReference>
<dbReference type="GO" id="GO:0005938">
    <property type="term" value="C:cell cortex"/>
    <property type="evidence" value="ECO:0007669"/>
    <property type="project" value="TreeGrafter"/>
</dbReference>
<evidence type="ECO:0000256" key="4">
    <source>
        <dbReference type="ARBA" id="ARBA00022490"/>
    </source>
</evidence>
<dbReference type="EMBL" id="VSRR010001969">
    <property type="protein sequence ID" value="MPC28808.1"/>
    <property type="molecule type" value="Genomic_DNA"/>
</dbReference>
<accession>A0A5B7E4X9</accession>
<evidence type="ECO:0000256" key="3">
    <source>
        <dbReference type="ARBA" id="ARBA00011583"/>
    </source>
</evidence>
<comment type="caution">
    <text evidence="8">The sequence shown here is derived from an EMBL/GenBank/DDBJ whole genome shotgun (WGS) entry which is preliminary data.</text>
</comment>
<dbReference type="PRINTS" id="PR01640">
    <property type="entry name" value="PROFILINPLNT"/>
</dbReference>
<name>A0A5B7E4X9_PORTR</name>
<protein>
    <recommendedName>
        <fullName evidence="7">Profilin</fullName>
    </recommendedName>
</protein>
<evidence type="ECO:0000256" key="6">
    <source>
        <dbReference type="ARBA" id="ARBA00023212"/>
    </source>
</evidence>
<dbReference type="SMART" id="SM00392">
    <property type="entry name" value="PROF"/>
    <property type="match status" value="1"/>
</dbReference>
<comment type="subcellular location">
    <subcellularLocation>
        <location evidence="1">Cytoplasm</location>
        <location evidence="1">Cytoskeleton</location>
    </subcellularLocation>
</comment>
<comment type="subunit">
    <text evidence="3">Occurs in many kinds of cells as a complex with monomeric actin in a 1:1 ratio.</text>
</comment>
<dbReference type="GO" id="GO:0003785">
    <property type="term" value="F:actin monomer binding"/>
    <property type="evidence" value="ECO:0007669"/>
    <property type="project" value="TreeGrafter"/>
</dbReference>
<gene>
    <name evidence="8" type="primary">chic_1</name>
    <name evidence="8" type="ORF">E2C01_022019</name>
</gene>
<proteinExistence type="inferred from homology"/>